<proteinExistence type="predicted"/>
<dbReference type="AlphaFoldDB" id="A0AAV5LNM9"/>
<reference evidence="1 2" key="1">
    <citation type="journal article" date="2021" name="Commun. Biol.">
        <title>The genome of Shorea leprosula (Dipterocarpaceae) highlights the ecological relevance of drought in aseasonal tropical rainforests.</title>
        <authorList>
            <person name="Ng K.K.S."/>
            <person name="Kobayashi M.J."/>
            <person name="Fawcett J.A."/>
            <person name="Hatakeyama M."/>
            <person name="Paape T."/>
            <person name="Ng C.H."/>
            <person name="Ang C.C."/>
            <person name="Tnah L.H."/>
            <person name="Lee C.T."/>
            <person name="Nishiyama T."/>
            <person name="Sese J."/>
            <person name="O'Brien M.J."/>
            <person name="Copetti D."/>
            <person name="Mohd Noor M.I."/>
            <person name="Ong R.C."/>
            <person name="Putra M."/>
            <person name="Sireger I.Z."/>
            <person name="Indrioko S."/>
            <person name="Kosugi Y."/>
            <person name="Izuno A."/>
            <person name="Isagi Y."/>
            <person name="Lee S.L."/>
            <person name="Shimizu K.K."/>
        </authorList>
    </citation>
    <scope>NUCLEOTIDE SEQUENCE [LARGE SCALE GENOMIC DNA]</scope>
    <source>
        <strain evidence="1">214</strain>
    </source>
</reference>
<sequence>MYLHPFSERKEILGFLLLYFQCKHGIFSSGIAYRKNSFMTILDHAQ</sequence>
<evidence type="ECO:0000313" key="1">
    <source>
        <dbReference type="EMBL" id="GKV39055.1"/>
    </source>
</evidence>
<organism evidence="1 2">
    <name type="scientific">Rubroshorea leprosula</name>
    <dbReference type="NCBI Taxonomy" id="152421"/>
    <lineage>
        <taxon>Eukaryota</taxon>
        <taxon>Viridiplantae</taxon>
        <taxon>Streptophyta</taxon>
        <taxon>Embryophyta</taxon>
        <taxon>Tracheophyta</taxon>
        <taxon>Spermatophyta</taxon>
        <taxon>Magnoliopsida</taxon>
        <taxon>eudicotyledons</taxon>
        <taxon>Gunneridae</taxon>
        <taxon>Pentapetalae</taxon>
        <taxon>rosids</taxon>
        <taxon>malvids</taxon>
        <taxon>Malvales</taxon>
        <taxon>Dipterocarpaceae</taxon>
        <taxon>Rubroshorea</taxon>
    </lineage>
</organism>
<dbReference type="EMBL" id="BPVZ01000132">
    <property type="protein sequence ID" value="GKV39055.1"/>
    <property type="molecule type" value="Genomic_DNA"/>
</dbReference>
<gene>
    <name evidence="1" type="ORF">SLEP1_g46880</name>
</gene>
<name>A0AAV5LNM9_9ROSI</name>
<protein>
    <submittedName>
        <fullName evidence="1">Uncharacterized protein</fullName>
    </submittedName>
</protein>
<evidence type="ECO:0000313" key="2">
    <source>
        <dbReference type="Proteomes" id="UP001054252"/>
    </source>
</evidence>
<keyword evidence="2" id="KW-1185">Reference proteome</keyword>
<comment type="caution">
    <text evidence="1">The sequence shown here is derived from an EMBL/GenBank/DDBJ whole genome shotgun (WGS) entry which is preliminary data.</text>
</comment>
<dbReference type="Proteomes" id="UP001054252">
    <property type="component" value="Unassembled WGS sequence"/>
</dbReference>
<accession>A0AAV5LNM9</accession>